<sequence>MAIRALHVSEIFNFDHIQENASRAISSSTQLSTGDGTVRVPFKPARFAVIGHRGSGMNKLCSADRRMRAIKENSILSFNAAARFAVDFVEFDVQVTRDSCPIIFHDNFILAEEEGSISEKRVTELTLQEFLCYGPQREAGNGGKSMFRKATDGRLFSWKVEDDDALCTLKEAFQKVDSSLGFNIELKFDDNVVYEEDDLIHVLQIILQVVFEHAKERPIIFSSFQPDAARLVRKLQCVYPVFFLTDGGSELYTDARRNSLDEAIKLSVACGLQGIVSEVRAIFRNPGAISKLKEANLCLLTYGQLNNVPEAVYMQHLMGINGVIVDLVKEITEAVSDFTKPAEEGEGSLHVREGEGQIAGHHKA</sequence>
<dbReference type="OrthoDB" id="1058301at2759"/>
<feature type="compositionally biased region" description="Basic and acidic residues" evidence="6">
    <location>
        <begin position="341"/>
        <end position="355"/>
    </location>
</feature>
<protein>
    <recommendedName>
        <fullName evidence="2">glycerophosphodiester phosphodiesterase</fullName>
        <ecNumber evidence="2">3.1.4.46</ecNumber>
    </recommendedName>
</protein>
<dbReference type="PANTHER" id="PTHR22958">
    <property type="entry name" value="GLYCEROPHOSPHORYL DIESTER PHOSPHODIESTERASE"/>
    <property type="match status" value="1"/>
</dbReference>
<dbReference type="Proteomes" id="UP000283530">
    <property type="component" value="Unassembled WGS sequence"/>
</dbReference>
<evidence type="ECO:0000256" key="1">
    <source>
        <dbReference type="ARBA" id="ARBA00007277"/>
    </source>
</evidence>
<evidence type="ECO:0000259" key="7">
    <source>
        <dbReference type="PROSITE" id="PS51704"/>
    </source>
</evidence>
<evidence type="ECO:0000256" key="6">
    <source>
        <dbReference type="SAM" id="MobiDB-lite"/>
    </source>
</evidence>
<keyword evidence="3" id="KW-0319">Glycerol metabolism</keyword>
<accession>A0A443P8C1</accession>
<evidence type="ECO:0000256" key="5">
    <source>
        <dbReference type="ARBA" id="ARBA00047512"/>
    </source>
</evidence>
<dbReference type="SUPFAM" id="SSF51695">
    <property type="entry name" value="PLC-like phosphodiesterases"/>
    <property type="match status" value="1"/>
</dbReference>
<dbReference type="Pfam" id="PF03009">
    <property type="entry name" value="GDPD"/>
    <property type="match status" value="1"/>
</dbReference>
<dbReference type="FunFam" id="3.20.20.190:FF:000034">
    <property type="entry name" value="Glycerophosphodiester phosphodiesterase GDPD2"/>
    <property type="match status" value="1"/>
</dbReference>
<comment type="catalytic activity">
    <reaction evidence="5">
        <text>a sn-glycero-3-phosphodiester + H2O = an alcohol + sn-glycerol 3-phosphate + H(+)</text>
        <dbReference type="Rhea" id="RHEA:12969"/>
        <dbReference type="ChEBI" id="CHEBI:15377"/>
        <dbReference type="ChEBI" id="CHEBI:15378"/>
        <dbReference type="ChEBI" id="CHEBI:30879"/>
        <dbReference type="ChEBI" id="CHEBI:57597"/>
        <dbReference type="ChEBI" id="CHEBI:83408"/>
        <dbReference type="EC" id="3.1.4.46"/>
    </reaction>
</comment>
<comment type="caution">
    <text evidence="8">The sequence shown here is derived from an EMBL/GenBank/DDBJ whole genome shotgun (WGS) entry which is preliminary data.</text>
</comment>
<comment type="similarity">
    <text evidence="1">Belongs to the glycerophosphoryl diester phosphodiesterase family.</text>
</comment>
<dbReference type="EC" id="3.1.4.46" evidence="2"/>
<dbReference type="PANTHER" id="PTHR22958:SF1">
    <property type="entry name" value="GLYCEROPHOSPHOCHOLINE PHOSPHODIESTERASE GPCPD1"/>
    <property type="match status" value="1"/>
</dbReference>
<dbReference type="PROSITE" id="PS51704">
    <property type="entry name" value="GP_PDE"/>
    <property type="match status" value="1"/>
</dbReference>
<keyword evidence="4" id="KW-0378">Hydrolase</keyword>
<evidence type="ECO:0000256" key="4">
    <source>
        <dbReference type="ARBA" id="ARBA00022801"/>
    </source>
</evidence>
<evidence type="ECO:0000256" key="3">
    <source>
        <dbReference type="ARBA" id="ARBA00022798"/>
    </source>
</evidence>
<dbReference type="AlphaFoldDB" id="A0A443P8C1"/>
<dbReference type="EMBL" id="QPKB01000006">
    <property type="protein sequence ID" value="RWR86976.1"/>
    <property type="molecule type" value="Genomic_DNA"/>
</dbReference>
<feature type="region of interest" description="Disordered" evidence="6">
    <location>
        <begin position="341"/>
        <end position="364"/>
    </location>
</feature>
<dbReference type="GO" id="GO:0046475">
    <property type="term" value="P:glycerophospholipid catabolic process"/>
    <property type="evidence" value="ECO:0007669"/>
    <property type="project" value="TreeGrafter"/>
</dbReference>
<reference evidence="8 9" key="1">
    <citation type="journal article" date="2019" name="Nat. Plants">
        <title>Stout camphor tree genome fills gaps in understanding of flowering plant genome evolution.</title>
        <authorList>
            <person name="Chaw S.M."/>
            <person name="Liu Y.C."/>
            <person name="Wu Y.W."/>
            <person name="Wang H.Y."/>
            <person name="Lin C.I."/>
            <person name="Wu C.S."/>
            <person name="Ke H.M."/>
            <person name="Chang L.Y."/>
            <person name="Hsu C.Y."/>
            <person name="Yang H.T."/>
            <person name="Sudianto E."/>
            <person name="Hsu M.H."/>
            <person name="Wu K.P."/>
            <person name="Wang L.N."/>
            <person name="Leebens-Mack J.H."/>
            <person name="Tsai I.J."/>
        </authorList>
    </citation>
    <scope>NUCLEOTIDE SEQUENCE [LARGE SCALE GENOMIC DNA]</scope>
    <source>
        <strain evidence="9">cv. Chaw 1501</strain>
        <tissue evidence="8">Young leaves</tissue>
    </source>
</reference>
<name>A0A443P8C1_9MAGN</name>
<dbReference type="GO" id="GO:0008889">
    <property type="term" value="F:glycerophosphodiester phosphodiesterase activity"/>
    <property type="evidence" value="ECO:0007669"/>
    <property type="project" value="UniProtKB-EC"/>
</dbReference>
<gene>
    <name evidence="8" type="ORF">CKAN_01590100</name>
</gene>
<dbReference type="Gene3D" id="3.20.20.190">
    <property type="entry name" value="Phosphatidylinositol (PI) phosphodiesterase"/>
    <property type="match status" value="1"/>
</dbReference>
<proteinExistence type="inferred from homology"/>
<evidence type="ECO:0000313" key="9">
    <source>
        <dbReference type="Proteomes" id="UP000283530"/>
    </source>
</evidence>
<organism evidence="8 9">
    <name type="scientific">Cinnamomum micranthum f. kanehirae</name>
    <dbReference type="NCBI Taxonomy" id="337451"/>
    <lineage>
        <taxon>Eukaryota</taxon>
        <taxon>Viridiplantae</taxon>
        <taxon>Streptophyta</taxon>
        <taxon>Embryophyta</taxon>
        <taxon>Tracheophyta</taxon>
        <taxon>Spermatophyta</taxon>
        <taxon>Magnoliopsida</taxon>
        <taxon>Magnoliidae</taxon>
        <taxon>Laurales</taxon>
        <taxon>Lauraceae</taxon>
        <taxon>Cinnamomum</taxon>
    </lineage>
</organism>
<dbReference type="InterPro" id="IPR017946">
    <property type="entry name" value="PLC-like_Pdiesterase_TIM-brl"/>
</dbReference>
<evidence type="ECO:0000313" key="8">
    <source>
        <dbReference type="EMBL" id="RWR86976.1"/>
    </source>
</evidence>
<dbReference type="InterPro" id="IPR030395">
    <property type="entry name" value="GP_PDE_dom"/>
</dbReference>
<evidence type="ECO:0000256" key="2">
    <source>
        <dbReference type="ARBA" id="ARBA00012247"/>
    </source>
</evidence>
<keyword evidence="9" id="KW-1185">Reference proteome</keyword>
<dbReference type="STRING" id="337451.A0A443P8C1"/>
<dbReference type="GO" id="GO:0006071">
    <property type="term" value="P:glycerol metabolic process"/>
    <property type="evidence" value="ECO:0007669"/>
    <property type="project" value="UniProtKB-KW"/>
</dbReference>
<dbReference type="InterPro" id="IPR051578">
    <property type="entry name" value="GDPD"/>
</dbReference>
<feature type="domain" description="GP-PDE" evidence="7">
    <location>
        <begin position="47"/>
        <end position="335"/>
    </location>
</feature>